<dbReference type="SUPFAM" id="SSF55961">
    <property type="entry name" value="Bet v1-like"/>
    <property type="match status" value="1"/>
</dbReference>
<dbReference type="Gene3D" id="3.30.530.20">
    <property type="match status" value="1"/>
</dbReference>
<evidence type="ECO:0000259" key="2">
    <source>
        <dbReference type="Pfam" id="PF08327"/>
    </source>
</evidence>
<sequence length="173" mass="18765">MPFTGDPDGRTVCTGRVPDGGTRKWSAHYERKASDAVASATIAAPPERVWEALTDPDLIRQYFLGTNVTTSWEVGEPITYAGEYNGKAYEDTGTILVFDPPVRLMTTHFSPASGRADIPENHHTVEYLLAGTPDGTTVTITQGNNSSEEEVASSSSTWQLVLGNLKEFLESTP</sequence>
<dbReference type="Proteomes" id="UP001620520">
    <property type="component" value="Unassembled WGS sequence"/>
</dbReference>
<evidence type="ECO:0000256" key="1">
    <source>
        <dbReference type="ARBA" id="ARBA00006817"/>
    </source>
</evidence>
<protein>
    <submittedName>
        <fullName evidence="3">Uncharacterized protein YndB with AHSA1/START domain</fullName>
    </submittedName>
</protein>
<feature type="domain" description="Activator of Hsp90 ATPase homologue 1/2-like C-terminal" evidence="2">
    <location>
        <begin position="43"/>
        <end position="170"/>
    </location>
</feature>
<dbReference type="InterPro" id="IPR013538">
    <property type="entry name" value="ASHA1/2-like_C"/>
</dbReference>
<reference evidence="3 4" key="1">
    <citation type="submission" date="2024-10" db="EMBL/GenBank/DDBJ databases">
        <title>Novel secondary metabolite-producing bacteria for plant disease control.</title>
        <authorList>
            <person name="Chevrette M."/>
        </authorList>
    </citation>
    <scope>NUCLEOTIDE SEQUENCE [LARGE SCALE GENOMIC DNA]</scope>
    <source>
        <strain evidence="3 4">J30 TE3557</strain>
    </source>
</reference>
<dbReference type="InterPro" id="IPR023393">
    <property type="entry name" value="START-like_dom_sf"/>
</dbReference>
<comment type="similarity">
    <text evidence="1">Belongs to the AHA1 family.</text>
</comment>
<dbReference type="RefSeq" id="WP_404594179.1">
    <property type="nucleotide sequence ID" value="NZ_JBIYEW010000003.1"/>
</dbReference>
<keyword evidence="4" id="KW-1185">Reference proteome</keyword>
<evidence type="ECO:0000313" key="4">
    <source>
        <dbReference type="Proteomes" id="UP001620520"/>
    </source>
</evidence>
<organism evidence="3 4">
    <name type="scientific">Paenarthrobacter histidinolovorans</name>
    <dbReference type="NCBI Taxonomy" id="43664"/>
    <lineage>
        <taxon>Bacteria</taxon>
        <taxon>Bacillati</taxon>
        <taxon>Actinomycetota</taxon>
        <taxon>Actinomycetes</taxon>
        <taxon>Micrococcales</taxon>
        <taxon>Micrococcaceae</taxon>
        <taxon>Paenarthrobacter</taxon>
    </lineage>
</organism>
<dbReference type="EMBL" id="JBIYEW010000003">
    <property type="protein sequence ID" value="MFK4638866.1"/>
    <property type="molecule type" value="Genomic_DNA"/>
</dbReference>
<evidence type="ECO:0000313" key="3">
    <source>
        <dbReference type="EMBL" id="MFK4638866.1"/>
    </source>
</evidence>
<comment type="caution">
    <text evidence="3">The sequence shown here is derived from an EMBL/GenBank/DDBJ whole genome shotgun (WGS) entry which is preliminary data.</text>
</comment>
<gene>
    <name evidence="3" type="ORF">ABIA52_001755</name>
</gene>
<dbReference type="Pfam" id="PF08327">
    <property type="entry name" value="AHSA1"/>
    <property type="match status" value="1"/>
</dbReference>
<name>A0ABW8N5L7_9MICC</name>
<accession>A0ABW8N5L7</accession>
<proteinExistence type="inferred from homology"/>